<dbReference type="OrthoDB" id="916275at2"/>
<keyword evidence="2" id="KW-1185">Reference proteome</keyword>
<evidence type="ECO:0000313" key="2">
    <source>
        <dbReference type="Proteomes" id="UP000282985"/>
    </source>
</evidence>
<dbReference type="AlphaFoldDB" id="A0A434AZZ0"/>
<name>A0A434AZZ0_9BACT</name>
<gene>
    <name evidence="1" type="ORF">DLK05_01795</name>
</gene>
<comment type="caution">
    <text evidence="1">The sequence shown here is derived from an EMBL/GenBank/DDBJ whole genome shotgun (WGS) entry which is preliminary data.</text>
</comment>
<dbReference type="RefSeq" id="WP_127342254.1">
    <property type="nucleotide sequence ID" value="NZ_RJJX01000001.1"/>
</dbReference>
<protein>
    <submittedName>
        <fullName evidence="1">Uncharacterized protein</fullName>
    </submittedName>
</protein>
<sequence length="390" mass="46004">MWKLLRIFILLLLLIPVFSWLSWKLEDRNHINLLVIDKTAPNSTYSEHLSFFWVANQDRWVKSNGEIYDFATDFVGFHPHSDGTYTINDLSVYKKEDLKNIADSLDVVYFADTYGIYNSNWKDHPDYGKDTISLLYGGLQAGDFNLLRELKRRGKTIIAEFNLFASPTSAVLRHQTEQLLGVKWSGWVGKHYSTLDTLLDPEIPKWLPALYRKNYKKEYKFKKSGIVLVDNKEHIIILEDKTHLNQRFPILESELSTQLQYNVPEKIFYPYWFEINTTDDRNYTLANFHIDVNKSGKALMDAYHVPTSFPAIFEHDQKYHFLYFACDFSDNPMGIYSSYFNGIDKLSGAFYNPNQVKDRKMFFWTFYRPFMKTVMDSISARKKRELKYVD</sequence>
<dbReference type="EMBL" id="RJJX01000001">
    <property type="protein sequence ID" value="RUT80116.1"/>
    <property type="molecule type" value="Genomic_DNA"/>
</dbReference>
<proteinExistence type="predicted"/>
<evidence type="ECO:0000313" key="1">
    <source>
        <dbReference type="EMBL" id="RUT80116.1"/>
    </source>
</evidence>
<dbReference type="Proteomes" id="UP000282985">
    <property type="component" value="Unassembled WGS sequence"/>
</dbReference>
<organism evidence="1 2">
    <name type="scientific">Ancylomarina longa</name>
    <dbReference type="NCBI Taxonomy" id="2487017"/>
    <lineage>
        <taxon>Bacteria</taxon>
        <taxon>Pseudomonadati</taxon>
        <taxon>Bacteroidota</taxon>
        <taxon>Bacteroidia</taxon>
        <taxon>Marinilabiliales</taxon>
        <taxon>Marinifilaceae</taxon>
        <taxon>Ancylomarina</taxon>
    </lineage>
</organism>
<reference evidence="1 2" key="1">
    <citation type="submission" date="2018-11" db="EMBL/GenBank/DDBJ databases">
        <title>Parancylomarina longa gen. nov., sp. nov., isolated from sediments of southern Okinawa.</title>
        <authorList>
            <person name="Fu T."/>
        </authorList>
    </citation>
    <scope>NUCLEOTIDE SEQUENCE [LARGE SCALE GENOMIC DNA]</scope>
    <source>
        <strain evidence="1 2">T3-2 S1-C</strain>
    </source>
</reference>
<accession>A0A434AZZ0</accession>